<dbReference type="FunFam" id="3.30.160.60:FF:000512">
    <property type="entry name" value="zinc finger protein 197 isoform X1"/>
    <property type="match status" value="1"/>
</dbReference>
<dbReference type="Pfam" id="PF00096">
    <property type="entry name" value="zf-C2H2"/>
    <property type="match status" value="2"/>
</dbReference>
<dbReference type="PANTHER" id="PTHR24394">
    <property type="entry name" value="ZINC FINGER PROTEIN"/>
    <property type="match status" value="1"/>
</dbReference>
<evidence type="ECO:0000313" key="10">
    <source>
        <dbReference type="Proteomes" id="UP000887577"/>
    </source>
</evidence>
<evidence type="ECO:0000259" key="9">
    <source>
        <dbReference type="PROSITE" id="PS50157"/>
    </source>
</evidence>
<dbReference type="GO" id="GO:0008270">
    <property type="term" value="F:zinc ion binding"/>
    <property type="evidence" value="ECO:0007669"/>
    <property type="project" value="UniProtKB-KW"/>
</dbReference>
<feature type="domain" description="C2H2-type" evidence="9">
    <location>
        <begin position="148"/>
        <end position="175"/>
    </location>
</feature>
<dbReference type="PANTHER" id="PTHR24394:SF29">
    <property type="entry name" value="MYONEURIN"/>
    <property type="match status" value="1"/>
</dbReference>
<dbReference type="GO" id="GO:0005634">
    <property type="term" value="C:nucleus"/>
    <property type="evidence" value="ECO:0007669"/>
    <property type="project" value="UniProtKB-SubCell"/>
</dbReference>
<protein>
    <submittedName>
        <fullName evidence="11">C2H2-type domain-containing protein</fullName>
    </submittedName>
</protein>
<evidence type="ECO:0000256" key="4">
    <source>
        <dbReference type="ARBA" id="ARBA00022771"/>
    </source>
</evidence>
<dbReference type="FunFam" id="3.30.160.60:FF:000446">
    <property type="entry name" value="Zinc finger protein"/>
    <property type="match status" value="1"/>
</dbReference>
<dbReference type="Proteomes" id="UP000887577">
    <property type="component" value="Unplaced"/>
</dbReference>
<feature type="region of interest" description="Disordered" evidence="8">
    <location>
        <begin position="32"/>
        <end position="90"/>
    </location>
</feature>
<feature type="compositionally biased region" description="Polar residues" evidence="8">
    <location>
        <begin position="43"/>
        <end position="62"/>
    </location>
</feature>
<evidence type="ECO:0000256" key="3">
    <source>
        <dbReference type="ARBA" id="ARBA00022737"/>
    </source>
</evidence>
<accession>A0A914YWX6</accession>
<dbReference type="AlphaFoldDB" id="A0A914YWX6"/>
<feature type="domain" description="C2H2-type" evidence="9">
    <location>
        <begin position="120"/>
        <end position="147"/>
    </location>
</feature>
<evidence type="ECO:0000256" key="2">
    <source>
        <dbReference type="ARBA" id="ARBA00022723"/>
    </source>
</evidence>
<dbReference type="GO" id="GO:0000981">
    <property type="term" value="F:DNA-binding transcription factor activity, RNA polymerase II-specific"/>
    <property type="evidence" value="ECO:0007669"/>
    <property type="project" value="TreeGrafter"/>
</dbReference>
<keyword evidence="4 7" id="KW-0863">Zinc-finger</keyword>
<keyword evidence="5" id="KW-0862">Zinc</keyword>
<name>A0A914YWX6_9BILA</name>
<sequence length="185" mass="20399">MSQINGHLQGVPQMTISFANGGAPTMVSHIPTHIQVPLPPPSTSTLVVNNNGAATTSTPNRQNSTGSNNAGSSSSSTSTSRSRTRNSSDGNMVKCNFCPRKISTNMADVHRNECRMIRCHECPQCGKRFKARGGLQQHSRIHLQERAYGCKFCPKRFTQKSHLDQHERIHTGTLQEKNLSLQIKF</sequence>
<keyword evidence="10" id="KW-1185">Reference proteome</keyword>
<comment type="subcellular location">
    <subcellularLocation>
        <location evidence="1">Nucleus</location>
    </subcellularLocation>
</comment>
<evidence type="ECO:0000256" key="6">
    <source>
        <dbReference type="ARBA" id="ARBA00023242"/>
    </source>
</evidence>
<keyword evidence="3" id="KW-0677">Repeat</keyword>
<evidence type="ECO:0000256" key="8">
    <source>
        <dbReference type="SAM" id="MobiDB-lite"/>
    </source>
</evidence>
<dbReference type="Gene3D" id="3.30.160.60">
    <property type="entry name" value="Classic Zinc Finger"/>
    <property type="match status" value="2"/>
</dbReference>
<dbReference type="PROSITE" id="PS00028">
    <property type="entry name" value="ZINC_FINGER_C2H2_1"/>
    <property type="match status" value="2"/>
</dbReference>
<dbReference type="PROSITE" id="PS50157">
    <property type="entry name" value="ZINC_FINGER_C2H2_2"/>
    <property type="match status" value="2"/>
</dbReference>
<organism evidence="10 11">
    <name type="scientific">Panagrolaimus superbus</name>
    <dbReference type="NCBI Taxonomy" id="310955"/>
    <lineage>
        <taxon>Eukaryota</taxon>
        <taxon>Metazoa</taxon>
        <taxon>Ecdysozoa</taxon>
        <taxon>Nematoda</taxon>
        <taxon>Chromadorea</taxon>
        <taxon>Rhabditida</taxon>
        <taxon>Tylenchina</taxon>
        <taxon>Panagrolaimomorpha</taxon>
        <taxon>Panagrolaimoidea</taxon>
        <taxon>Panagrolaimidae</taxon>
        <taxon>Panagrolaimus</taxon>
    </lineage>
</organism>
<evidence type="ECO:0000256" key="7">
    <source>
        <dbReference type="PROSITE-ProRule" id="PRU00042"/>
    </source>
</evidence>
<keyword evidence="2" id="KW-0479">Metal-binding</keyword>
<feature type="compositionally biased region" description="Low complexity" evidence="8">
    <location>
        <begin position="63"/>
        <end position="88"/>
    </location>
</feature>
<dbReference type="GO" id="GO:0000122">
    <property type="term" value="P:negative regulation of transcription by RNA polymerase II"/>
    <property type="evidence" value="ECO:0007669"/>
    <property type="project" value="UniProtKB-ARBA"/>
</dbReference>
<dbReference type="SMART" id="SM00355">
    <property type="entry name" value="ZnF_C2H2"/>
    <property type="match status" value="2"/>
</dbReference>
<evidence type="ECO:0000256" key="5">
    <source>
        <dbReference type="ARBA" id="ARBA00022833"/>
    </source>
</evidence>
<keyword evidence="6" id="KW-0539">Nucleus</keyword>
<dbReference type="SUPFAM" id="SSF57667">
    <property type="entry name" value="beta-beta-alpha zinc fingers"/>
    <property type="match status" value="1"/>
</dbReference>
<evidence type="ECO:0000313" key="11">
    <source>
        <dbReference type="WBParaSite" id="PSU_v2.g2583.t1"/>
    </source>
</evidence>
<dbReference type="WBParaSite" id="PSU_v2.g2583.t1">
    <property type="protein sequence ID" value="PSU_v2.g2583.t1"/>
    <property type="gene ID" value="PSU_v2.g2583"/>
</dbReference>
<dbReference type="InterPro" id="IPR013087">
    <property type="entry name" value="Znf_C2H2_type"/>
</dbReference>
<reference evidence="11" key="1">
    <citation type="submission" date="2022-11" db="UniProtKB">
        <authorList>
            <consortium name="WormBaseParasite"/>
        </authorList>
    </citation>
    <scope>IDENTIFICATION</scope>
</reference>
<dbReference type="InterPro" id="IPR036236">
    <property type="entry name" value="Znf_C2H2_sf"/>
</dbReference>
<proteinExistence type="predicted"/>
<evidence type="ECO:0000256" key="1">
    <source>
        <dbReference type="ARBA" id="ARBA00004123"/>
    </source>
</evidence>